<evidence type="ECO:0000256" key="2">
    <source>
        <dbReference type="SAM" id="Phobius"/>
    </source>
</evidence>
<keyword evidence="2" id="KW-0472">Membrane</keyword>
<dbReference type="InterPro" id="IPR034571">
    <property type="entry name" value="APEM9"/>
</dbReference>
<gene>
    <name evidence="3" type="ORF">R1flu_012428</name>
</gene>
<evidence type="ECO:0000313" key="4">
    <source>
        <dbReference type="Proteomes" id="UP001605036"/>
    </source>
</evidence>
<accession>A0ABD1ZAK8</accession>
<sequence>MDSGSNYVKVVNGGESAQCAADGKESTNDPLWKEIDHAETCLVSSMFQEAIDSATSCLRELSKRVRDETVWVSAEARKVGSEETDEEFGELLDMAEASGMVLLQALHESGRSSETFDVLTSVFGSVSKVPYSLVLTGICLQISAGLQGSAKIALEEYLSGWKFSESSGSDGLMTKLVLPVGHCQKPVREMGKSPCYAHLKSTEYLELTEIYVIQVLVTGLKNTKAAMVWISQANISEENKKAIFEQIQQIMQHERAKGKQKERSSENFCDSSSEPVARHTQRRREQTNGVTHIERVSVEPDQISAEAGPKVELSPKSGAGSSNSRAISKGSGICNKFPFVRTVCRLIELAVLRIRAYFSPRSEGLAKGRVILSGAFVSIILIGLLRNRRRLFRFLASMANPVKSALSDLWQQAFSVQLNPLAAAQPLSSARPLVT</sequence>
<organism evidence="3 4">
    <name type="scientific">Riccia fluitans</name>
    <dbReference type="NCBI Taxonomy" id="41844"/>
    <lineage>
        <taxon>Eukaryota</taxon>
        <taxon>Viridiplantae</taxon>
        <taxon>Streptophyta</taxon>
        <taxon>Embryophyta</taxon>
        <taxon>Marchantiophyta</taxon>
        <taxon>Marchantiopsida</taxon>
        <taxon>Marchantiidae</taxon>
        <taxon>Marchantiales</taxon>
        <taxon>Ricciaceae</taxon>
        <taxon>Riccia</taxon>
    </lineage>
</organism>
<evidence type="ECO:0000256" key="1">
    <source>
        <dbReference type="SAM" id="MobiDB-lite"/>
    </source>
</evidence>
<proteinExistence type="predicted"/>
<dbReference type="AlphaFoldDB" id="A0ABD1ZAK8"/>
<name>A0ABD1ZAK8_9MARC</name>
<keyword evidence="2" id="KW-0812">Transmembrane</keyword>
<evidence type="ECO:0000313" key="3">
    <source>
        <dbReference type="EMBL" id="KAL2644841.1"/>
    </source>
</evidence>
<dbReference type="Proteomes" id="UP001605036">
    <property type="component" value="Unassembled WGS sequence"/>
</dbReference>
<feature type="transmembrane region" description="Helical" evidence="2">
    <location>
        <begin position="368"/>
        <end position="385"/>
    </location>
</feature>
<feature type="region of interest" description="Disordered" evidence="1">
    <location>
        <begin position="254"/>
        <end position="293"/>
    </location>
</feature>
<keyword evidence="2" id="KW-1133">Transmembrane helix</keyword>
<reference evidence="3 4" key="1">
    <citation type="submission" date="2024-09" db="EMBL/GenBank/DDBJ databases">
        <title>Chromosome-scale assembly of Riccia fluitans.</title>
        <authorList>
            <person name="Paukszto L."/>
            <person name="Sawicki J."/>
            <person name="Karawczyk K."/>
            <person name="Piernik-Szablinska J."/>
            <person name="Szczecinska M."/>
            <person name="Mazdziarz M."/>
        </authorList>
    </citation>
    <scope>NUCLEOTIDE SEQUENCE [LARGE SCALE GENOMIC DNA]</scope>
    <source>
        <strain evidence="3">Rf_01</strain>
        <tissue evidence="3">Aerial parts of the thallus</tissue>
    </source>
</reference>
<dbReference type="PANTHER" id="PTHR36361">
    <property type="entry name" value="PROTEIN APEM9"/>
    <property type="match status" value="1"/>
</dbReference>
<keyword evidence="4" id="KW-1185">Reference proteome</keyword>
<feature type="compositionally biased region" description="Basic and acidic residues" evidence="1">
    <location>
        <begin position="254"/>
        <end position="265"/>
    </location>
</feature>
<comment type="caution">
    <text evidence="3">The sequence shown here is derived from an EMBL/GenBank/DDBJ whole genome shotgun (WGS) entry which is preliminary data.</text>
</comment>
<dbReference type="PANTHER" id="PTHR36361:SF1">
    <property type="entry name" value="PROTEIN APEM9"/>
    <property type="match status" value="1"/>
</dbReference>
<protein>
    <submittedName>
        <fullName evidence="3">Uncharacterized protein</fullName>
    </submittedName>
</protein>
<dbReference type="EMBL" id="JBHFFA010000002">
    <property type="protein sequence ID" value="KAL2644841.1"/>
    <property type="molecule type" value="Genomic_DNA"/>
</dbReference>
<feature type="region of interest" description="Disordered" evidence="1">
    <location>
        <begin position="305"/>
        <end position="326"/>
    </location>
</feature>